<evidence type="ECO:0000256" key="1">
    <source>
        <dbReference type="ARBA" id="ARBA00022741"/>
    </source>
</evidence>
<dbReference type="SUPFAM" id="SSF53067">
    <property type="entry name" value="Actin-like ATPase domain"/>
    <property type="match status" value="2"/>
</dbReference>
<dbReference type="Gene3D" id="3.30.420.40">
    <property type="match status" value="2"/>
</dbReference>
<evidence type="ECO:0000313" key="4">
    <source>
        <dbReference type="Proteomes" id="UP000654913"/>
    </source>
</evidence>
<dbReference type="InterPro" id="IPR043129">
    <property type="entry name" value="ATPase_NBD"/>
</dbReference>
<name>A0A7R8AHP7_9EURO</name>
<dbReference type="PANTHER" id="PTHR14187:SF82">
    <property type="entry name" value="FAMILY CHAPERONE, PUTATIVE (AFU_ORTHOLOGUE AFUA_7G08575)-RELATED"/>
    <property type="match status" value="1"/>
</dbReference>
<dbReference type="GO" id="GO:0005524">
    <property type="term" value="F:ATP binding"/>
    <property type="evidence" value="ECO:0007669"/>
    <property type="project" value="UniProtKB-KW"/>
</dbReference>
<sequence length="573" mass="63849">MMEKQFSSLSVDDRKLVIGIDFGTTFTGVAWAETRRADHISVIESWPSHAGAQEGISSVKVPTELRYTKDSGGENVEWGFQIPALVDRYQWFKLGLDESNPLVSTKSWGDKTPESLTEDYLTALYKQIMYTLEQKLGAALLRTIPLEFSLTVPAIWTEAAKDKTLKACQKAGFIKDNEQISLVSEPEAAAIYAIQGLDPHGLKVGDSFVLCDAGGGTVDLISYKIIALTPILQVEEVTTGTGGPCGSTFLNRRFADTLTRKLGREDGWDDEVLQEAMERFDSVTKKQYSPTIDGNQGYVIPVPGLANNAELNIRRGKVTLSPQEMYEIFEPVILKVIKYVQGQIAACGETEIRAVLLVGGFGQNSYLKERCRDALKSVEVLQPPNAWTAVVRGAVMMGLARTNALRTVDVVSRKARKHYGIQLHTPFKEGKHDESKKYWCTRLGHYRTHAMFWFLNKGQTIEENKPIPIDFFQDFAVSNGKPQMMYTEVFANAEDEDAPIHKAPGTKSLVTLKANISVIPQTDLEKTIRRRADGKNYYNIDAVIEATYSSAETRYVLSVQGKKYDSVSAEYAY</sequence>
<dbReference type="CDD" id="cd10170">
    <property type="entry name" value="ASKHA_NBD_HSP70"/>
    <property type="match status" value="1"/>
</dbReference>
<gene>
    <name evidence="3" type="ORF">APUU_11500S</name>
</gene>
<dbReference type="GO" id="GO:0140662">
    <property type="term" value="F:ATP-dependent protein folding chaperone"/>
    <property type="evidence" value="ECO:0007669"/>
    <property type="project" value="InterPro"/>
</dbReference>
<evidence type="ECO:0000256" key="2">
    <source>
        <dbReference type="ARBA" id="ARBA00022840"/>
    </source>
</evidence>
<protein>
    <recommendedName>
        <fullName evidence="5">Actin-like ATPase domain-containing protein</fullName>
    </recommendedName>
</protein>
<dbReference type="RefSeq" id="XP_041550866.1">
    <property type="nucleotide sequence ID" value="XM_041697598.1"/>
</dbReference>
<proteinExistence type="predicted"/>
<keyword evidence="4" id="KW-1185">Reference proteome</keyword>
<accession>A0A7R8AHP7</accession>
<keyword evidence="2" id="KW-0067">ATP-binding</keyword>
<dbReference type="OrthoDB" id="2963168at2759"/>
<dbReference type="Pfam" id="PF00012">
    <property type="entry name" value="HSP70"/>
    <property type="match status" value="1"/>
</dbReference>
<dbReference type="AlphaFoldDB" id="A0A7R8AHP7"/>
<dbReference type="EMBL" id="AP024443">
    <property type="protein sequence ID" value="BCS18672.1"/>
    <property type="molecule type" value="Genomic_DNA"/>
</dbReference>
<dbReference type="GeneID" id="64968677"/>
<dbReference type="Gene3D" id="3.90.640.10">
    <property type="entry name" value="Actin, Chain A, domain 4"/>
    <property type="match status" value="1"/>
</dbReference>
<evidence type="ECO:0000313" key="3">
    <source>
        <dbReference type="EMBL" id="BCS18672.1"/>
    </source>
</evidence>
<keyword evidence="1" id="KW-0547">Nucleotide-binding</keyword>
<reference evidence="3" key="1">
    <citation type="submission" date="2021-01" db="EMBL/GenBank/DDBJ databases">
        <authorList>
            <consortium name="Aspergillus puulaauensis MK2 genome sequencing consortium"/>
            <person name="Kazuki M."/>
            <person name="Futagami T."/>
        </authorList>
    </citation>
    <scope>NUCLEOTIDE SEQUENCE</scope>
    <source>
        <strain evidence="3">MK2</strain>
    </source>
</reference>
<dbReference type="Proteomes" id="UP000654913">
    <property type="component" value="Chromosome 1"/>
</dbReference>
<dbReference type="KEGG" id="apuu:APUU_11500S"/>
<dbReference type="PANTHER" id="PTHR14187">
    <property type="entry name" value="ALPHA KINASE/ELONGATION FACTOR 2 KINASE"/>
    <property type="match status" value="1"/>
</dbReference>
<reference evidence="3" key="2">
    <citation type="submission" date="2021-02" db="EMBL/GenBank/DDBJ databases">
        <title>Aspergillus puulaauensis MK2 genome sequence.</title>
        <authorList>
            <person name="Futagami T."/>
            <person name="Mori K."/>
            <person name="Kadooka C."/>
            <person name="Tanaka T."/>
        </authorList>
    </citation>
    <scope>NUCLEOTIDE SEQUENCE</scope>
    <source>
        <strain evidence="3">MK2</strain>
    </source>
</reference>
<evidence type="ECO:0008006" key="5">
    <source>
        <dbReference type="Google" id="ProtNLM"/>
    </source>
</evidence>
<organism evidence="3 4">
    <name type="scientific">Aspergillus puulaauensis</name>
    <dbReference type="NCBI Taxonomy" id="1220207"/>
    <lineage>
        <taxon>Eukaryota</taxon>
        <taxon>Fungi</taxon>
        <taxon>Dikarya</taxon>
        <taxon>Ascomycota</taxon>
        <taxon>Pezizomycotina</taxon>
        <taxon>Eurotiomycetes</taxon>
        <taxon>Eurotiomycetidae</taxon>
        <taxon>Eurotiales</taxon>
        <taxon>Aspergillaceae</taxon>
        <taxon>Aspergillus</taxon>
    </lineage>
</organism>
<dbReference type="InterPro" id="IPR013126">
    <property type="entry name" value="Hsp_70_fam"/>
</dbReference>